<dbReference type="EMBL" id="JAWDGP010007404">
    <property type="protein sequence ID" value="KAK3720703.1"/>
    <property type="molecule type" value="Genomic_DNA"/>
</dbReference>
<name>A0AAE0XXF4_9GAST</name>
<dbReference type="Proteomes" id="UP001283361">
    <property type="component" value="Unassembled WGS sequence"/>
</dbReference>
<keyword evidence="2" id="KW-1185">Reference proteome</keyword>
<sequence>MRERFFMKFMNVPYKFCVIEKNRSSAKGINTTKSETITGTYNFHGMRNMAHKYDILFLLILSALGLSVEGIDDIFRGQEFLIPMPDSYKSDCEFYLDIVSPTTKGFTVSLSEPYGYHYTTDKNYVHVTIYTWKPIIQLTSTVPSVVTQRLSCTVNDIRHISSHSLIPVPYWGKDYFLAFPGPLTENCATVSLLSKVGANVRFQLQGKENGLSDYGDQVVILEDGAVILADGVFFLNVGAEVRFQITAYHWDLTGSRLTSDEPFSVVYGPR</sequence>
<comment type="caution">
    <text evidence="1">The sequence shown here is derived from an EMBL/GenBank/DDBJ whole genome shotgun (WGS) entry which is preliminary data.</text>
</comment>
<reference evidence="1" key="1">
    <citation type="journal article" date="2023" name="G3 (Bethesda)">
        <title>A reference genome for the long-term kleptoplast-retaining sea slug Elysia crispata morphotype clarki.</title>
        <authorList>
            <person name="Eastman K.E."/>
            <person name="Pendleton A.L."/>
            <person name="Shaikh M.A."/>
            <person name="Suttiyut T."/>
            <person name="Ogas R."/>
            <person name="Tomko P."/>
            <person name="Gavelis G."/>
            <person name="Widhalm J.R."/>
            <person name="Wisecaver J.H."/>
        </authorList>
    </citation>
    <scope>NUCLEOTIDE SEQUENCE</scope>
    <source>
        <strain evidence="1">ECLA1</strain>
    </source>
</reference>
<gene>
    <name evidence="1" type="ORF">RRG08_057174</name>
</gene>
<evidence type="ECO:0000313" key="2">
    <source>
        <dbReference type="Proteomes" id="UP001283361"/>
    </source>
</evidence>
<evidence type="ECO:0000313" key="1">
    <source>
        <dbReference type="EMBL" id="KAK3720703.1"/>
    </source>
</evidence>
<accession>A0AAE0XXF4</accession>
<organism evidence="1 2">
    <name type="scientific">Elysia crispata</name>
    <name type="common">lettuce slug</name>
    <dbReference type="NCBI Taxonomy" id="231223"/>
    <lineage>
        <taxon>Eukaryota</taxon>
        <taxon>Metazoa</taxon>
        <taxon>Spiralia</taxon>
        <taxon>Lophotrochozoa</taxon>
        <taxon>Mollusca</taxon>
        <taxon>Gastropoda</taxon>
        <taxon>Heterobranchia</taxon>
        <taxon>Euthyneura</taxon>
        <taxon>Panpulmonata</taxon>
        <taxon>Sacoglossa</taxon>
        <taxon>Placobranchoidea</taxon>
        <taxon>Plakobranchidae</taxon>
        <taxon>Elysia</taxon>
    </lineage>
</organism>
<proteinExistence type="predicted"/>
<protein>
    <submittedName>
        <fullName evidence="1">Uncharacterized protein</fullName>
    </submittedName>
</protein>
<dbReference type="AlphaFoldDB" id="A0AAE0XXF4"/>